<dbReference type="AlphaFoldDB" id="A0A6B0UL15"/>
<dbReference type="EMBL" id="GIFC01008178">
    <property type="protein sequence ID" value="MXU90261.1"/>
    <property type="molecule type" value="Transcribed_RNA"/>
</dbReference>
<sequence>MRYVMCFMISLGVFLVYSMRVNLSVTIIAMVNTTAIDANSTDIVNMACPVPSNQTSPDDPKKVAGCPRSSARPGYSAEASESLLCSRSSLRLWRVRAFRPSWCFGHSRGSLRA</sequence>
<evidence type="ECO:0000313" key="2">
    <source>
        <dbReference type="EMBL" id="MXU90261.1"/>
    </source>
</evidence>
<feature type="region of interest" description="Disordered" evidence="1">
    <location>
        <begin position="50"/>
        <end position="74"/>
    </location>
</feature>
<organism evidence="2">
    <name type="scientific">Ixodes ricinus</name>
    <name type="common">Common tick</name>
    <name type="synonym">Acarus ricinus</name>
    <dbReference type="NCBI Taxonomy" id="34613"/>
    <lineage>
        <taxon>Eukaryota</taxon>
        <taxon>Metazoa</taxon>
        <taxon>Ecdysozoa</taxon>
        <taxon>Arthropoda</taxon>
        <taxon>Chelicerata</taxon>
        <taxon>Arachnida</taxon>
        <taxon>Acari</taxon>
        <taxon>Parasitiformes</taxon>
        <taxon>Ixodida</taxon>
        <taxon>Ixodoidea</taxon>
        <taxon>Ixodidae</taxon>
        <taxon>Ixodinae</taxon>
        <taxon>Ixodes</taxon>
    </lineage>
</organism>
<accession>A0A6B0UL15</accession>
<reference evidence="2" key="1">
    <citation type="submission" date="2019-12" db="EMBL/GenBank/DDBJ databases">
        <title>An insight into the sialome of adult female Ixodes ricinus ticks feeding for 6 days.</title>
        <authorList>
            <person name="Perner J."/>
            <person name="Ribeiro J.M.C."/>
        </authorList>
    </citation>
    <scope>NUCLEOTIDE SEQUENCE</scope>
    <source>
        <strain evidence="2">Semi-engorged</strain>
        <tissue evidence="2">Salivary glands</tissue>
    </source>
</reference>
<name>A0A6B0UL15_IXORI</name>
<protein>
    <submittedName>
        <fullName evidence="2">Putative secreted protein</fullName>
    </submittedName>
</protein>
<proteinExistence type="predicted"/>
<evidence type="ECO:0000256" key="1">
    <source>
        <dbReference type="SAM" id="MobiDB-lite"/>
    </source>
</evidence>